<evidence type="ECO:0000256" key="2">
    <source>
        <dbReference type="SAM" id="MobiDB-lite"/>
    </source>
</evidence>
<organism evidence="4 5">
    <name type="scientific">Buddleja alternifolia</name>
    <dbReference type="NCBI Taxonomy" id="168488"/>
    <lineage>
        <taxon>Eukaryota</taxon>
        <taxon>Viridiplantae</taxon>
        <taxon>Streptophyta</taxon>
        <taxon>Embryophyta</taxon>
        <taxon>Tracheophyta</taxon>
        <taxon>Spermatophyta</taxon>
        <taxon>Magnoliopsida</taxon>
        <taxon>eudicotyledons</taxon>
        <taxon>Gunneridae</taxon>
        <taxon>Pentapetalae</taxon>
        <taxon>asterids</taxon>
        <taxon>lamiids</taxon>
        <taxon>Lamiales</taxon>
        <taxon>Scrophulariaceae</taxon>
        <taxon>Buddlejeae</taxon>
        <taxon>Buddleja</taxon>
    </lineage>
</organism>
<feature type="domain" description="Glabrous enhancer-binding protein-like DBD" evidence="3">
    <location>
        <begin position="145"/>
        <end position="238"/>
    </location>
</feature>
<comment type="caution">
    <text evidence="4">The sequence shown here is derived from an EMBL/GenBank/DDBJ whole genome shotgun (WGS) entry which is preliminary data.</text>
</comment>
<feature type="compositionally biased region" description="Basic and acidic residues" evidence="2">
    <location>
        <begin position="115"/>
        <end position="135"/>
    </location>
</feature>
<dbReference type="InterPro" id="IPR007592">
    <property type="entry name" value="GEBP"/>
</dbReference>
<dbReference type="PANTHER" id="PTHR31662">
    <property type="entry name" value="BNAANNG10740D PROTEIN-RELATED"/>
    <property type="match status" value="1"/>
</dbReference>
<dbReference type="GO" id="GO:0006355">
    <property type="term" value="P:regulation of DNA-templated transcription"/>
    <property type="evidence" value="ECO:0007669"/>
    <property type="project" value="InterPro"/>
</dbReference>
<sequence length="358" mass="40125">MAPKIPPQSRQPSKEKDENEQPSDDVEESQSDSDSEADSSAEEEEEEEGSSEEEHEDHERRKSDKTPIPPPKFESKSTILESGSDSDPESEVNASDYKIQPVIKPHAPPSKRAAAHQEVDSSKSSKRLKTEEKKPNTASAGGCITRLWSNEDEIAVLNGMVDFKTQKGVDPNANMAGFHNYVKGKLMTEFSRDQLKTKISRMKKRFFNALKKGENGEDPVLSNPHEYMAFEISKKIWGGGVGNSEGGKSVVNENAKKEIVKEEKIEKGGVEREEDGEERDFWSKYPFFSASFRNVGGNFPSLATSEVGLSFLKEKLSLIGNVKAKELDEKWKKLFLEETELNHKMLTLMTEQVKMAFS</sequence>
<protein>
    <recommendedName>
        <fullName evidence="3">Glabrous enhancer-binding protein-like DBD domain-containing protein</fullName>
    </recommendedName>
</protein>
<evidence type="ECO:0000313" key="4">
    <source>
        <dbReference type="EMBL" id="KAG8364618.1"/>
    </source>
</evidence>
<evidence type="ECO:0000256" key="1">
    <source>
        <dbReference type="ARBA" id="ARBA00010820"/>
    </source>
</evidence>
<evidence type="ECO:0000313" key="5">
    <source>
        <dbReference type="Proteomes" id="UP000826271"/>
    </source>
</evidence>
<dbReference type="Pfam" id="PF04504">
    <property type="entry name" value="GeBP-like_DBD"/>
    <property type="match status" value="1"/>
</dbReference>
<keyword evidence="5" id="KW-1185">Reference proteome</keyword>
<comment type="similarity">
    <text evidence="1">Belongs to the GeBP family.</text>
</comment>
<dbReference type="AlphaFoldDB" id="A0AAV6W2T2"/>
<feature type="region of interest" description="Disordered" evidence="2">
    <location>
        <begin position="1"/>
        <end position="142"/>
    </location>
</feature>
<proteinExistence type="inferred from homology"/>
<gene>
    <name evidence="4" type="ORF">BUALT_Bualt18G0016200</name>
</gene>
<feature type="compositionally biased region" description="Acidic residues" evidence="2">
    <location>
        <begin position="20"/>
        <end position="56"/>
    </location>
</feature>
<evidence type="ECO:0000259" key="3">
    <source>
        <dbReference type="Pfam" id="PF04504"/>
    </source>
</evidence>
<dbReference type="Proteomes" id="UP000826271">
    <property type="component" value="Unassembled WGS sequence"/>
</dbReference>
<dbReference type="PANTHER" id="PTHR31662:SF108">
    <property type="entry name" value="TRANSCRIPTION FACTOR GEBP FAMILY-RELATED"/>
    <property type="match status" value="1"/>
</dbReference>
<dbReference type="GO" id="GO:0005634">
    <property type="term" value="C:nucleus"/>
    <property type="evidence" value="ECO:0007669"/>
    <property type="project" value="TreeGrafter"/>
</dbReference>
<name>A0AAV6W2T2_9LAMI</name>
<dbReference type="InterPro" id="IPR053932">
    <property type="entry name" value="GeBP-like_DBD"/>
</dbReference>
<reference evidence="4" key="1">
    <citation type="submission" date="2019-10" db="EMBL/GenBank/DDBJ databases">
        <authorList>
            <person name="Zhang R."/>
            <person name="Pan Y."/>
            <person name="Wang J."/>
            <person name="Ma R."/>
            <person name="Yu S."/>
        </authorList>
    </citation>
    <scope>NUCLEOTIDE SEQUENCE</scope>
    <source>
        <strain evidence="4">LA-IB0</strain>
        <tissue evidence="4">Leaf</tissue>
    </source>
</reference>
<accession>A0AAV6W2T2</accession>
<dbReference type="EMBL" id="WHWC01000018">
    <property type="protein sequence ID" value="KAG8364618.1"/>
    <property type="molecule type" value="Genomic_DNA"/>
</dbReference>